<evidence type="ECO:0000313" key="3">
    <source>
        <dbReference type="Proteomes" id="UP000371423"/>
    </source>
</evidence>
<evidence type="ECO:0000313" key="4">
    <source>
        <dbReference type="Proteomes" id="UP000414364"/>
    </source>
</evidence>
<dbReference type="EMBL" id="VDFP01000022">
    <property type="protein sequence ID" value="MQS76658.1"/>
    <property type="molecule type" value="Genomic_DNA"/>
</dbReference>
<dbReference type="OrthoDB" id="2329864at2"/>
<keyword evidence="3" id="KW-1185">Reference proteome</keyword>
<gene>
    <name evidence="2" type="ORF">FHL05_10555</name>
    <name evidence="1" type="ORF">FHL06_09770</name>
</gene>
<name>A0A5P0ZYY5_9LACO</name>
<comment type="caution">
    <text evidence="2">The sequence shown here is derived from an EMBL/GenBank/DDBJ whole genome shotgun (WGS) entry which is preliminary data.</text>
</comment>
<sequence length="493" mass="57258">MRDLKRIIDDGKFIYLNDSPLQNYPHDKLIELLSDYYDKEQTVSSVINYHQLNMRARDLSLALPYFKTDVSCPYDKAKMLQRLPSRSSSLQNGTKICPSCGHQIFAEYNYNTICECPNCQAKRIDFQNDLEKMYQEIRPVIYEKINLKGKIELAALLEEFSINNFDDFGPFRLTYGNFPMQVVEDLADRKIIVPSSQNIPEAFEKADFKKGIMNFDLFKIRWRLNVKISNLNKSQTLNRVKQVDGIDADDDEIKDLYREIALGVLDGYLESFYEIFSKNTEEELDELYASVAAWTQEYTPHAIQKINNELINESNSVEKIRSSDEPTSKYLNMLDRKLQKRGHQKITGNSSLVNAVTQVFFEQFLGDDDWDNVLIPVGRQSARRMPPFILDTMLENIETDVKVIPELIGNAQSYSITKLGVCLNYPKAKSKLITDELTAYQFVKDQSEIQAADDWWEIEKFGYQIDSFYSLNFILELIKYLKKSSVQEVLQRI</sequence>
<dbReference type="RefSeq" id="WP_153386173.1">
    <property type="nucleotide sequence ID" value="NZ_VDFO01000044.1"/>
</dbReference>
<accession>A0A5P0ZYY5</accession>
<proteinExistence type="predicted"/>
<dbReference type="EMBL" id="VDFO01000044">
    <property type="protein sequence ID" value="MQS98296.1"/>
    <property type="molecule type" value="Genomic_DNA"/>
</dbReference>
<dbReference type="Proteomes" id="UP000371423">
    <property type="component" value="Unassembled WGS sequence"/>
</dbReference>
<protein>
    <submittedName>
        <fullName evidence="2">Uncharacterized protein</fullName>
    </submittedName>
</protein>
<dbReference type="AlphaFoldDB" id="A0A5P0ZYY5"/>
<organism evidence="2 3">
    <name type="scientific">Companilactobacillus halodurans</name>
    <dbReference type="NCBI Taxonomy" id="2584183"/>
    <lineage>
        <taxon>Bacteria</taxon>
        <taxon>Bacillati</taxon>
        <taxon>Bacillota</taxon>
        <taxon>Bacilli</taxon>
        <taxon>Lactobacillales</taxon>
        <taxon>Lactobacillaceae</taxon>
        <taxon>Companilactobacillus</taxon>
    </lineage>
</organism>
<dbReference type="Proteomes" id="UP000414364">
    <property type="component" value="Unassembled WGS sequence"/>
</dbReference>
<evidence type="ECO:0000313" key="1">
    <source>
        <dbReference type="EMBL" id="MQS76658.1"/>
    </source>
</evidence>
<reference evidence="3 4" key="1">
    <citation type="journal article" date="2019" name="Syst. Appl. Microbiol.">
        <title>Polyphasic characterization of two novel Lactobacillus spp. isolated from blown salami packages: Description of Lactobacillus halodurans sp. nov. and Lactobacillus salsicarnum sp. nov.</title>
        <authorList>
            <person name="Schuster J.A."/>
            <person name="Klingl A."/>
            <person name="Vogel R.F."/>
            <person name="Ehrmann M.A."/>
        </authorList>
    </citation>
    <scope>NUCLEOTIDE SEQUENCE [LARGE SCALE GENOMIC DNA]</scope>
    <source>
        <strain evidence="2 3">TMW 1.1920</strain>
        <strain evidence="1 4">TMW 1.2172</strain>
    </source>
</reference>
<evidence type="ECO:0000313" key="2">
    <source>
        <dbReference type="EMBL" id="MQS98296.1"/>
    </source>
</evidence>